<proteinExistence type="predicted"/>
<dbReference type="RefSeq" id="WP_190890626.1">
    <property type="nucleotide sequence ID" value="NZ_JACJTE010000003.1"/>
</dbReference>
<accession>A0ABR8EQE9</accession>
<comment type="caution">
    <text evidence="1">The sequence shown here is derived from an EMBL/GenBank/DDBJ whole genome shotgun (WGS) entry which is preliminary data.</text>
</comment>
<reference evidence="1 2" key="1">
    <citation type="journal article" date="2020" name="ISME J.">
        <title>Comparative genomics reveals insights into cyanobacterial evolution and habitat adaptation.</title>
        <authorList>
            <person name="Chen M.Y."/>
            <person name="Teng W.K."/>
            <person name="Zhao L."/>
            <person name="Hu C.X."/>
            <person name="Zhou Y.K."/>
            <person name="Han B.P."/>
            <person name="Song L.R."/>
            <person name="Shu W.S."/>
        </authorList>
    </citation>
    <scope>NUCLEOTIDE SEQUENCE [LARGE SCALE GENOMIC DNA]</scope>
    <source>
        <strain evidence="1 2">FACHB-391</strain>
    </source>
</reference>
<evidence type="ECO:0000313" key="2">
    <source>
        <dbReference type="Proteomes" id="UP000604661"/>
    </source>
</evidence>
<organism evidence="1 2">
    <name type="scientific">Nostoc linckia FACHB-391</name>
    <dbReference type="NCBI Taxonomy" id="2692906"/>
    <lineage>
        <taxon>Bacteria</taxon>
        <taxon>Bacillati</taxon>
        <taxon>Cyanobacteriota</taxon>
        <taxon>Cyanophyceae</taxon>
        <taxon>Nostocales</taxon>
        <taxon>Nostocaceae</taxon>
        <taxon>Nostoc</taxon>
    </lineage>
</organism>
<gene>
    <name evidence="1" type="ORF">H6G95_03890</name>
</gene>
<dbReference type="Proteomes" id="UP000604661">
    <property type="component" value="Unassembled WGS sequence"/>
</dbReference>
<evidence type="ECO:0000313" key="1">
    <source>
        <dbReference type="EMBL" id="MBD2559774.1"/>
    </source>
</evidence>
<sequence>MLSSPQTSSSWTYPKSQKLHKFWFCDLGVSFIVRPYTLRIQIFDWGGRLHRTRTGSEKWANEREAFKLGGKGCLLFIFSLQVLSALSQIALRQVA</sequence>
<keyword evidence="2" id="KW-1185">Reference proteome</keyword>
<protein>
    <submittedName>
        <fullName evidence="1">Uncharacterized protein</fullName>
    </submittedName>
</protein>
<name>A0ABR8EQE9_NOSLI</name>
<dbReference type="EMBL" id="JACJTE010000003">
    <property type="protein sequence ID" value="MBD2559774.1"/>
    <property type="molecule type" value="Genomic_DNA"/>
</dbReference>